<name>A0A0F4YDP1_RASE3</name>
<feature type="compositionally biased region" description="Basic residues" evidence="1">
    <location>
        <begin position="120"/>
        <end position="134"/>
    </location>
</feature>
<feature type="non-terminal residue" evidence="3">
    <location>
        <position position="1"/>
    </location>
</feature>
<reference evidence="3 4" key="1">
    <citation type="submission" date="2015-04" db="EMBL/GenBank/DDBJ databases">
        <authorList>
            <person name="Heijne W.H."/>
            <person name="Fedorova N.D."/>
            <person name="Nierman W.C."/>
            <person name="Vollebregt A.W."/>
            <person name="Zhao Z."/>
            <person name="Wu L."/>
            <person name="Kumar M."/>
            <person name="Stam H."/>
            <person name="van den Berg M.A."/>
            <person name="Pel H.J."/>
        </authorList>
    </citation>
    <scope>NUCLEOTIDE SEQUENCE [LARGE SCALE GENOMIC DNA]</scope>
    <source>
        <strain evidence="3 4">CBS 393.64</strain>
    </source>
</reference>
<keyword evidence="4" id="KW-1185">Reference proteome</keyword>
<keyword evidence="2" id="KW-1133">Transmembrane helix</keyword>
<keyword evidence="2" id="KW-0472">Membrane</keyword>
<dbReference type="EMBL" id="LASV01000792">
    <property type="protein sequence ID" value="KKA16317.1"/>
    <property type="molecule type" value="Genomic_DNA"/>
</dbReference>
<sequence length="134" mass="14561">TLWYERTKKRILCGYSSDRSNRVIETAGKYVIALQISGGLLASAVCLSGFFPAASIKRRFVSRAIKAHAPALVNGEIEDSKSLLPRPTNHGPPARSERHSFQCPIHQGPDAGQSACPARNARRKDSRGKPPGKP</sequence>
<feature type="region of interest" description="Disordered" evidence="1">
    <location>
        <begin position="76"/>
        <end position="134"/>
    </location>
</feature>
<dbReference type="Proteomes" id="UP000053958">
    <property type="component" value="Unassembled WGS sequence"/>
</dbReference>
<accession>A0A0F4YDP1</accession>
<dbReference type="RefSeq" id="XP_013322929.1">
    <property type="nucleotide sequence ID" value="XM_013467475.1"/>
</dbReference>
<organism evidence="3 4">
    <name type="scientific">Rasamsonia emersonii (strain ATCC 16479 / CBS 393.64 / IMI 116815)</name>
    <dbReference type="NCBI Taxonomy" id="1408163"/>
    <lineage>
        <taxon>Eukaryota</taxon>
        <taxon>Fungi</taxon>
        <taxon>Dikarya</taxon>
        <taxon>Ascomycota</taxon>
        <taxon>Pezizomycotina</taxon>
        <taxon>Eurotiomycetes</taxon>
        <taxon>Eurotiomycetidae</taxon>
        <taxon>Eurotiales</taxon>
        <taxon>Trichocomaceae</taxon>
        <taxon>Rasamsonia</taxon>
    </lineage>
</organism>
<evidence type="ECO:0000313" key="3">
    <source>
        <dbReference type="EMBL" id="KKA16317.1"/>
    </source>
</evidence>
<gene>
    <name evidence="3" type="ORF">T310_10095</name>
</gene>
<proteinExistence type="predicted"/>
<evidence type="ECO:0000313" key="4">
    <source>
        <dbReference type="Proteomes" id="UP000053958"/>
    </source>
</evidence>
<dbReference type="AlphaFoldDB" id="A0A0F4YDP1"/>
<evidence type="ECO:0000256" key="1">
    <source>
        <dbReference type="SAM" id="MobiDB-lite"/>
    </source>
</evidence>
<protein>
    <submittedName>
        <fullName evidence="3">Uncharacterized protein</fullName>
    </submittedName>
</protein>
<dbReference type="GeneID" id="25313159"/>
<keyword evidence="2" id="KW-0812">Transmembrane</keyword>
<feature type="transmembrane region" description="Helical" evidence="2">
    <location>
        <begin position="30"/>
        <end position="53"/>
    </location>
</feature>
<comment type="caution">
    <text evidence="3">The sequence shown here is derived from an EMBL/GenBank/DDBJ whole genome shotgun (WGS) entry which is preliminary data.</text>
</comment>
<evidence type="ECO:0000256" key="2">
    <source>
        <dbReference type="SAM" id="Phobius"/>
    </source>
</evidence>